<dbReference type="InterPro" id="IPR050464">
    <property type="entry name" value="Zeta_carotene_desat/Oxidored"/>
</dbReference>
<gene>
    <name evidence="2" type="ORF">DZC73_22550</name>
</gene>
<feature type="domain" description="Amine oxidase" evidence="1">
    <location>
        <begin position="74"/>
        <end position="535"/>
    </location>
</feature>
<proteinExistence type="predicted"/>
<reference evidence="2 3" key="2">
    <citation type="submission" date="2018-12" db="EMBL/GenBank/DDBJ databases">
        <title>Rhizobacter gummiphilus sp. nov., a rubber-degrading bacterium isolated from the soil of a botanical garden in Japan.</title>
        <authorList>
            <person name="Shunsuke S.S."/>
        </authorList>
    </citation>
    <scope>NUCLEOTIDE SEQUENCE [LARGE SCALE GENOMIC DNA]</scope>
    <source>
        <strain evidence="2 3">S-16</strain>
    </source>
</reference>
<dbReference type="AlphaFoldDB" id="A0A3N7HK32"/>
<evidence type="ECO:0000313" key="2">
    <source>
        <dbReference type="EMBL" id="RQP22430.1"/>
    </source>
</evidence>
<dbReference type="Pfam" id="PF01593">
    <property type="entry name" value="Amino_oxidase"/>
    <property type="match status" value="1"/>
</dbReference>
<sequence length="537" mass="59425">MGQGAPVNEARRRLLAAAAWAPLAGCSRREPTYDGGWVGAQHERGHRLHELKSGSLPAPAVERRAGVLIVGAGIAGLSCARTLARQGVDDVHLLELEDVAGGNSRGHRIAGMGCPLGAHYLPVPGEHAEEVSALMDEFGLRRQAAGQWVYDERHLCHSPQERLFIHGQWHEGLLPPVDALPAAERDPTLAHYRRFAQLVNEAGANQAFTMPTWRSRWTDALAALDALTFAAWLDQHQLTAPALRWYLDYCCRDDYGGSASDVSAWAGLHYFASRHGFHAPGMDHEERDGILTWPEGNAWLAQRLIQPLGDRVHAGMLAMRVSPGREEVVVDAWNARQNHMERWTARHVVMAVPLFLAVRLIDAPPPALAQIAPRMRYAPWLVANLHIDRALDDHPGPELSWDNVLYGSASLGYVDDMHQSTRPYPDATVLTSYWSWSDQRAHRETLLAMPWRERSARVIAELATAHPDLPGKVRRVDLMRYGHAMSIPAPGIRSHPALRALQSPAGRLSFAHADLSSYSVFEEACFHGVRAAKALRS</sequence>
<dbReference type="SUPFAM" id="SSF51905">
    <property type="entry name" value="FAD/NAD(P)-binding domain"/>
    <property type="match status" value="1"/>
</dbReference>
<dbReference type="PANTHER" id="PTHR42923:SF39">
    <property type="entry name" value="AMINO OXIDASE"/>
    <property type="match status" value="1"/>
</dbReference>
<dbReference type="Gene3D" id="3.50.50.60">
    <property type="entry name" value="FAD/NAD(P)-binding domain"/>
    <property type="match status" value="1"/>
</dbReference>
<keyword evidence="3" id="KW-1185">Reference proteome</keyword>
<accession>A0A3N7HK32</accession>
<dbReference type="EMBL" id="QUSW01000007">
    <property type="protein sequence ID" value="RQP22430.1"/>
    <property type="molecule type" value="Genomic_DNA"/>
</dbReference>
<dbReference type="OrthoDB" id="127573at2"/>
<dbReference type="InterPro" id="IPR036188">
    <property type="entry name" value="FAD/NAD-bd_sf"/>
</dbReference>
<comment type="caution">
    <text evidence="2">The sequence shown here is derived from an EMBL/GenBank/DDBJ whole genome shotgun (WGS) entry which is preliminary data.</text>
</comment>
<evidence type="ECO:0000259" key="1">
    <source>
        <dbReference type="Pfam" id="PF01593"/>
    </source>
</evidence>
<organism evidence="2 3">
    <name type="scientific">Piscinibacter terrae</name>
    <dbReference type="NCBI Taxonomy" id="2496871"/>
    <lineage>
        <taxon>Bacteria</taxon>
        <taxon>Pseudomonadati</taxon>
        <taxon>Pseudomonadota</taxon>
        <taxon>Betaproteobacteria</taxon>
        <taxon>Burkholderiales</taxon>
        <taxon>Sphaerotilaceae</taxon>
        <taxon>Piscinibacter</taxon>
    </lineage>
</organism>
<protein>
    <submittedName>
        <fullName evidence="2">FAD-dependent oxidoreductase</fullName>
    </submittedName>
</protein>
<evidence type="ECO:0000313" key="3">
    <source>
        <dbReference type="Proteomes" id="UP000267464"/>
    </source>
</evidence>
<reference evidence="2 3" key="1">
    <citation type="submission" date="2018-08" db="EMBL/GenBank/DDBJ databases">
        <authorList>
            <person name="Khan S.A."/>
            <person name="Jeon C.O."/>
            <person name="Chun B.H."/>
            <person name="Jeong S.E."/>
        </authorList>
    </citation>
    <scope>NUCLEOTIDE SEQUENCE [LARGE SCALE GENOMIC DNA]</scope>
    <source>
        <strain evidence="2 3">S-16</strain>
    </source>
</reference>
<dbReference type="GO" id="GO:0016491">
    <property type="term" value="F:oxidoreductase activity"/>
    <property type="evidence" value="ECO:0007669"/>
    <property type="project" value="InterPro"/>
</dbReference>
<dbReference type="Proteomes" id="UP000267464">
    <property type="component" value="Unassembled WGS sequence"/>
</dbReference>
<dbReference type="InterPro" id="IPR002937">
    <property type="entry name" value="Amino_oxidase"/>
</dbReference>
<dbReference type="PANTHER" id="PTHR42923">
    <property type="entry name" value="PROTOPORPHYRINOGEN OXIDASE"/>
    <property type="match status" value="1"/>
</dbReference>
<name>A0A3N7HK32_9BURK</name>